<keyword evidence="1" id="KW-0472">Membrane</keyword>
<dbReference type="InterPro" id="IPR011853">
    <property type="entry name" value="TRAP_DctM-Dct_fused"/>
</dbReference>
<dbReference type="InterPro" id="IPR010656">
    <property type="entry name" value="DctM"/>
</dbReference>
<feature type="transmembrane region" description="Helical" evidence="1">
    <location>
        <begin position="464"/>
        <end position="491"/>
    </location>
</feature>
<feature type="transmembrane region" description="Helical" evidence="1">
    <location>
        <begin position="150"/>
        <end position="167"/>
    </location>
</feature>
<feature type="transmembrane region" description="Helical" evidence="1">
    <location>
        <begin position="318"/>
        <end position="342"/>
    </location>
</feature>
<feature type="transmembrane region" description="Helical" evidence="1">
    <location>
        <begin position="578"/>
        <end position="600"/>
    </location>
</feature>
<name>A0A644TC15_9ZZZZ</name>
<gene>
    <name evidence="3" type="ORF">SDC9_10107</name>
</gene>
<sequence>MKKNREEISPQGDSPVDVDKLIQKVEVESRYRRNFQPFWKIVIAVISIVFISYHLYTARFGMPEAIKHRALHVGFILGLVWLYFPATRKSPKDRPSFVDIGLFIVTVIVTVYTIISRDAFLIRAGVATLDNYIFGGILILLVLEACRRSVGVQLLALGIIFLLYAYFGRIMPGVLSHRGYTIQRIIYQMYLTAQGIFGIPIEVSSSFLIIFVILAAVLERSGLGKLFNDLALGLGGRMTGGPAKVAVVASALIGTISGSAASNVATTGAFTIPLMKRIGYKPHFAGAVEAAASTGGQIMPPIMGSAAFIMAEFLGMKYISIAAAAIIPSLLYFASVFFQIDLRARSLGLKGLAKEDLPDVKSTIFRYGHMIFPMIVLVYLMIEGRTPLYAAFYTVLFTVILSWVRKETRIDFKAAKDVAVNSARSSLSIGVAMANAGFIIAVLAMTGIGAILADNIVMLSQGRLIIALVLCMVVAIILGMGLPTSACYVIAASITVPILTKMGVQPFQAHFFVFYYACLSTITPPVALAAYVGAGLAGAKSSTVGWTAFKLALAGFIVPFFFVYSPAMLLIADSATQIVWAAVTGLAGTFLLSVGVEGYLTIKLPVWLRPVFIVAALMLITPGVTSDLIGLGLTAIGWFSIQLLKRKRQSIAA</sequence>
<dbReference type="AlphaFoldDB" id="A0A644TC15"/>
<feature type="transmembrane region" description="Helical" evidence="1">
    <location>
        <begin position="68"/>
        <end position="84"/>
    </location>
</feature>
<evidence type="ECO:0000256" key="1">
    <source>
        <dbReference type="SAM" id="Phobius"/>
    </source>
</evidence>
<dbReference type="EMBL" id="VSSQ01000025">
    <property type="protein sequence ID" value="MPL64453.1"/>
    <property type="molecule type" value="Genomic_DNA"/>
</dbReference>
<keyword evidence="1" id="KW-1133">Transmembrane helix</keyword>
<dbReference type="PANTHER" id="PTHR43849">
    <property type="entry name" value="BLL3936 PROTEIN"/>
    <property type="match status" value="1"/>
</dbReference>
<protein>
    <recommendedName>
        <fullName evidence="2">TRAP C4-dicarboxylate transport system permease DctM subunit domain-containing protein</fullName>
    </recommendedName>
</protein>
<feature type="transmembrane region" description="Helical" evidence="1">
    <location>
        <begin position="196"/>
        <end position="218"/>
    </location>
</feature>
<feature type="transmembrane region" description="Helical" evidence="1">
    <location>
        <begin position="426"/>
        <end position="452"/>
    </location>
</feature>
<dbReference type="Pfam" id="PF06808">
    <property type="entry name" value="DctM"/>
    <property type="match status" value="1"/>
</dbReference>
<feature type="transmembrane region" description="Helical" evidence="1">
    <location>
        <begin position="121"/>
        <end position="143"/>
    </location>
</feature>
<keyword evidence="1" id="KW-0812">Transmembrane</keyword>
<accession>A0A644TC15</accession>
<dbReference type="PANTHER" id="PTHR43849:SF2">
    <property type="entry name" value="BLL3936 PROTEIN"/>
    <property type="match status" value="1"/>
</dbReference>
<feature type="transmembrane region" description="Helical" evidence="1">
    <location>
        <begin position="612"/>
        <end position="639"/>
    </location>
</feature>
<evidence type="ECO:0000259" key="2">
    <source>
        <dbReference type="Pfam" id="PF06808"/>
    </source>
</evidence>
<feature type="transmembrane region" description="Helical" evidence="1">
    <location>
        <begin position="38"/>
        <end position="56"/>
    </location>
</feature>
<proteinExistence type="predicted"/>
<feature type="domain" description="TRAP C4-dicarboxylate transport system permease DctM subunit" evidence="2">
    <location>
        <begin position="138"/>
        <end position="572"/>
    </location>
</feature>
<feature type="transmembrane region" description="Helical" evidence="1">
    <location>
        <begin position="551"/>
        <end position="571"/>
    </location>
</feature>
<comment type="caution">
    <text evidence="3">The sequence shown here is derived from an EMBL/GenBank/DDBJ whole genome shotgun (WGS) entry which is preliminary data.</text>
</comment>
<feature type="transmembrane region" description="Helical" evidence="1">
    <location>
        <begin position="388"/>
        <end position="405"/>
    </location>
</feature>
<evidence type="ECO:0000313" key="3">
    <source>
        <dbReference type="EMBL" id="MPL64453.1"/>
    </source>
</evidence>
<organism evidence="3">
    <name type="scientific">bioreactor metagenome</name>
    <dbReference type="NCBI Taxonomy" id="1076179"/>
    <lineage>
        <taxon>unclassified sequences</taxon>
        <taxon>metagenomes</taxon>
        <taxon>ecological metagenomes</taxon>
    </lineage>
</organism>
<feature type="transmembrane region" description="Helical" evidence="1">
    <location>
        <begin position="245"/>
        <end position="265"/>
    </location>
</feature>
<feature type="transmembrane region" description="Helical" evidence="1">
    <location>
        <begin position="512"/>
        <end position="531"/>
    </location>
</feature>
<feature type="transmembrane region" description="Helical" evidence="1">
    <location>
        <begin position="96"/>
        <end position="115"/>
    </location>
</feature>
<dbReference type="NCBIfam" id="TIGR02123">
    <property type="entry name" value="TRAP_fused"/>
    <property type="match status" value="1"/>
</dbReference>
<reference evidence="3" key="1">
    <citation type="submission" date="2019-08" db="EMBL/GenBank/DDBJ databases">
        <authorList>
            <person name="Kucharzyk K."/>
            <person name="Murdoch R.W."/>
            <person name="Higgins S."/>
            <person name="Loffler F."/>
        </authorList>
    </citation>
    <scope>NUCLEOTIDE SEQUENCE</scope>
</reference>
<feature type="transmembrane region" description="Helical" evidence="1">
    <location>
        <begin position="363"/>
        <end position="382"/>
    </location>
</feature>